<dbReference type="KEGG" id="hsw:Hsw_3925"/>
<dbReference type="InterPro" id="IPR006710">
    <property type="entry name" value="Glyco_hydro_43"/>
</dbReference>
<evidence type="ECO:0000259" key="8">
    <source>
        <dbReference type="PROSITE" id="PS51175"/>
    </source>
</evidence>
<dbReference type="CDD" id="cd04084">
    <property type="entry name" value="CBM6_xylanase-like"/>
    <property type="match status" value="1"/>
</dbReference>
<evidence type="ECO:0000256" key="7">
    <source>
        <dbReference type="SAM" id="SignalP"/>
    </source>
</evidence>
<keyword evidence="4 9" id="KW-0326">Glycosidase</keyword>
<dbReference type="Proteomes" id="UP000019423">
    <property type="component" value="Chromosome"/>
</dbReference>
<organism evidence="9 10">
    <name type="scientific">Hymenobacter swuensis DY53</name>
    <dbReference type="NCBI Taxonomy" id="1227739"/>
    <lineage>
        <taxon>Bacteria</taxon>
        <taxon>Pseudomonadati</taxon>
        <taxon>Bacteroidota</taxon>
        <taxon>Cytophagia</taxon>
        <taxon>Cytophagales</taxon>
        <taxon>Hymenobacteraceae</taxon>
        <taxon>Hymenobacter</taxon>
    </lineage>
</organism>
<dbReference type="EMBL" id="CP007145">
    <property type="protein sequence ID" value="AHJ99520.1"/>
    <property type="molecule type" value="Genomic_DNA"/>
</dbReference>
<dbReference type="eggNOG" id="COG2273">
    <property type="taxonomic scope" value="Bacteria"/>
</dbReference>
<feature type="site" description="Important for catalytic activity, responsible for pKa modulation of the active site Glu and correct orientation of both the proton donor and substrate" evidence="6">
    <location>
        <position position="156"/>
    </location>
</feature>
<protein>
    <submittedName>
        <fullName evidence="9">Xylan 1,4-beta-xylosidase</fullName>
        <ecNumber evidence="9">3.2.1.37</ecNumber>
    </submittedName>
</protein>
<dbReference type="HOGENOM" id="CLU_016508_1_0_10"/>
<feature type="signal peptide" evidence="7">
    <location>
        <begin position="1"/>
        <end position="27"/>
    </location>
</feature>
<proteinExistence type="inferred from homology"/>
<evidence type="ECO:0000256" key="5">
    <source>
        <dbReference type="PIRSR" id="PIRSR606710-1"/>
    </source>
</evidence>
<evidence type="ECO:0000256" key="2">
    <source>
        <dbReference type="ARBA" id="ARBA00022729"/>
    </source>
</evidence>
<keyword evidence="2 7" id="KW-0732">Signal</keyword>
<dbReference type="InterPro" id="IPR041542">
    <property type="entry name" value="GH43_C2"/>
</dbReference>
<dbReference type="SMART" id="SM00606">
    <property type="entry name" value="CBD_IV"/>
    <property type="match status" value="1"/>
</dbReference>
<evidence type="ECO:0000256" key="6">
    <source>
        <dbReference type="PIRSR" id="PIRSR606710-2"/>
    </source>
</evidence>
<dbReference type="InterPro" id="IPR006584">
    <property type="entry name" value="Cellulose-bd_IV"/>
</dbReference>
<name>W8FCW2_9BACT</name>
<dbReference type="STRING" id="1227739.Hsw_3925"/>
<dbReference type="Pfam" id="PF17851">
    <property type="entry name" value="GH43_C2"/>
    <property type="match status" value="1"/>
</dbReference>
<feature type="active site" description="Proton acceptor" evidence="5">
    <location>
        <position position="48"/>
    </location>
</feature>
<dbReference type="PROSITE" id="PS51175">
    <property type="entry name" value="CBM6"/>
    <property type="match status" value="1"/>
</dbReference>
<evidence type="ECO:0000313" key="9">
    <source>
        <dbReference type="EMBL" id="AHJ99520.1"/>
    </source>
</evidence>
<dbReference type="InterPro" id="IPR008979">
    <property type="entry name" value="Galactose-bd-like_sf"/>
</dbReference>
<reference evidence="9 10" key="1">
    <citation type="submission" date="2014-01" db="EMBL/GenBank/DDBJ databases">
        <title>Complete genome sequence of ionizing-radiation resistance bacterium Hymenobacter swuensis DY53.</title>
        <authorList>
            <person name="Jung J.-H."/>
            <person name="Jeong S.-W."/>
            <person name="Joe M.-H."/>
            <person name="Cho y.-j."/>
            <person name="Kim M.-K."/>
            <person name="Lim S.-Y."/>
        </authorList>
    </citation>
    <scope>NUCLEOTIDE SEQUENCE [LARGE SCALE GENOMIC DNA]</scope>
    <source>
        <strain evidence="9 10">DY53</strain>
    </source>
</reference>
<dbReference type="PANTHER" id="PTHR42812">
    <property type="entry name" value="BETA-XYLOSIDASE"/>
    <property type="match status" value="1"/>
</dbReference>
<dbReference type="CDD" id="cd09001">
    <property type="entry name" value="GH43_FsAxh1-like"/>
    <property type="match status" value="1"/>
</dbReference>
<comment type="similarity">
    <text evidence="1">Belongs to the glycosyl hydrolase 43 family.</text>
</comment>
<feature type="chain" id="PRO_5004908423" evidence="7">
    <location>
        <begin position="28"/>
        <end position="656"/>
    </location>
</feature>
<dbReference type="Gene3D" id="2.115.10.20">
    <property type="entry name" value="Glycosyl hydrolase domain, family 43"/>
    <property type="match status" value="1"/>
</dbReference>
<dbReference type="InterPro" id="IPR051795">
    <property type="entry name" value="Glycosyl_Hydrlase_43"/>
</dbReference>
<dbReference type="InterPro" id="IPR005084">
    <property type="entry name" value="CBM6"/>
</dbReference>
<feature type="domain" description="CBM6" evidence="8">
    <location>
        <begin position="525"/>
        <end position="652"/>
    </location>
</feature>
<dbReference type="Gene3D" id="2.60.120.200">
    <property type="match status" value="1"/>
</dbReference>
<dbReference type="OrthoDB" id="9801455at2"/>
<dbReference type="SUPFAM" id="SSF75005">
    <property type="entry name" value="Arabinanase/levansucrase/invertase"/>
    <property type="match status" value="1"/>
</dbReference>
<evidence type="ECO:0000256" key="1">
    <source>
        <dbReference type="ARBA" id="ARBA00009865"/>
    </source>
</evidence>
<dbReference type="SUPFAM" id="SSF49785">
    <property type="entry name" value="Galactose-binding domain-like"/>
    <property type="match status" value="1"/>
</dbReference>
<dbReference type="PATRIC" id="fig|1227739.3.peg.4076"/>
<dbReference type="EC" id="3.2.1.37" evidence="9"/>
<dbReference type="GO" id="GO:0009044">
    <property type="term" value="F:xylan 1,4-beta-xylosidase activity"/>
    <property type="evidence" value="ECO:0007669"/>
    <property type="project" value="UniProtKB-EC"/>
</dbReference>
<dbReference type="GO" id="GO:0030246">
    <property type="term" value="F:carbohydrate binding"/>
    <property type="evidence" value="ECO:0007669"/>
    <property type="project" value="InterPro"/>
</dbReference>
<dbReference type="eggNOG" id="COG3507">
    <property type="taxonomic scope" value="Bacteria"/>
</dbReference>
<gene>
    <name evidence="9" type="ORF">Hsw_3925</name>
</gene>
<dbReference type="Pfam" id="PF04616">
    <property type="entry name" value="Glyco_hydro_43"/>
    <property type="match status" value="1"/>
</dbReference>
<dbReference type="InterPro" id="IPR023296">
    <property type="entry name" value="Glyco_hydro_beta-prop_sf"/>
</dbReference>
<dbReference type="InterPro" id="IPR013320">
    <property type="entry name" value="ConA-like_dom_sf"/>
</dbReference>
<dbReference type="PANTHER" id="PTHR42812:SF12">
    <property type="entry name" value="BETA-XYLOSIDASE-RELATED"/>
    <property type="match status" value="1"/>
</dbReference>
<dbReference type="SUPFAM" id="SSF49899">
    <property type="entry name" value="Concanavalin A-like lectins/glucanases"/>
    <property type="match status" value="1"/>
</dbReference>
<evidence type="ECO:0000256" key="3">
    <source>
        <dbReference type="ARBA" id="ARBA00022801"/>
    </source>
</evidence>
<keyword evidence="3 9" id="KW-0378">Hydrolase</keyword>
<dbReference type="Pfam" id="PF03422">
    <property type="entry name" value="CBM_6"/>
    <property type="match status" value="1"/>
</dbReference>
<dbReference type="GO" id="GO:0005975">
    <property type="term" value="P:carbohydrate metabolic process"/>
    <property type="evidence" value="ECO:0007669"/>
    <property type="project" value="InterPro"/>
</dbReference>
<keyword evidence="10" id="KW-1185">Reference proteome</keyword>
<feature type="active site" description="Proton donor" evidence="5">
    <location>
        <position position="204"/>
    </location>
</feature>
<dbReference type="Gene3D" id="2.60.120.260">
    <property type="entry name" value="Galactose-binding domain-like"/>
    <property type="match status" value="1"/>
</dbReference>
<accession>W8FCW2</accession>
<evidence type="ECO:0000256" key="4">
    <source>
        <dbReference type="ARBA" id="ARBA00023295"/>
    </source>
</evidence>
<sequence length="656" mass="73614">MRMKTYLTLLFRWLIVGCLLLSGQAVAQQSDNEYGTYTNPVIWSDFPDNDVIRVGDMYYMVATTMYYFPGVPLLQSRDLVNWEYVANTVPRLDVHPAYNLQGGARYGHGQWASSLRYHHGRFYVLFMTLDEGGFLCTAEKAEGPWTLQRLPKAYYDAGLFFDDDGRRYIVHGYSKLSVTAVDEQLAPLGPDSVIVAKGQRPGLEGSHVYKINGFYYLFATYGGPDGYQVALRSKSIYGPYEEKIVLRDDMNLTGMGVHQGALVETQTGEWWSIIFQDRGGVGRVPTLQPVTWVDGWPLLGENGRAVVTHKKPDVGRSWPVRPLPTSDEFNQPTLGLQWAWNHNPDPAGWSLTQRPGFLRLTSTQRADSLKVARNTLTQRMFGPYSVATVALQVGGMQDGDVSGLAVFQNPYAYVAVTREWGRYQLVMMQQGRRLDSVRLDGPHTVYLQARANTTTDMATFAYSLDNRQFRALGAALSMKFSLKMFTGNRFALFHHSTRQPGGYVDIDWFRMTTRQGPPNRFAANSRIEAEFYDERHGADTGWSQDVPGEKNQDITQISNGGWLAFHQVDFGKGGRQMQVRVAALQPGATIEVYQGGLDSAPIGRLAVSSTGGWKQYQTLTTPLPKLTGKQKIFLKFIGGEGELLRLNWLSFADSPR</sequence>
<evidence type="ECO:0000313" key="10">
    <source>
        <dbReference type="Proteomes" id="UP000019423"/>
    </source>
</evidence>
<dbReference type="AlphaFoldDB" id="W8FCW2"/>